<dbReference type="Proteomes" id="UP001359781">
    <property type="component" value="Unassembled WGS sequence"/>
</dbReference>
<keyword evidence="4" id="KW-1185">Reference proteome</keyword>
<evidence type="ECO:0000256" key="1">
    <source>
        <dbReference type="SAM" id="MobiDB-lite"/>
    </source>
</evidence>
<feature type="transmembrane region" description="Helical" evidence="2">
    <location>
        <begin position="12"/>
        <end position="33"/>
    </location>
</feature>
<keyword evidence="2" id="KW-0472">Membrane</keyword>
<feature type="region of interest" description="Disordered" evidence="1">
    <location>
        <begin position="170"/>
        <end position="198"/>
    </location>
</feature>
<evidence type="ECO:0000256" key="2">
    <source>
        <dbReference type="SAM" id="Phobius"/>
    </source>
</evidence>
<comment type="caution">
    <text evidence="3">The sequence shown here is derived from an EMBL/GenBank/DDBJ whole genome shotgun (WGS) entry which is preliminary data.</text>
</comment>
<name>A0ABU8NYI0_9CORY</name>
<organism evidence="3 4">
    <name type="scientific">Corynebacterium mastitidis</name>
    <dbReference type="NCBI Taxonomy" id="161890"/>
    <lineage>
        <taxon>Bacteria</taxon>
        <taxon>Bacillati</taxon>
        <taxon>Actinomycetota</taxon>
        <taxon>Actinomycetes</taxon>
        <taxon>Mycobacteriales</taxon>
        <taxon>Corynebacteriaceae</taxon>
        <taxon>Corynebacterium</taxon>
    </lineage>
</organism>
<feature type="compositionally biased region" description="Basic and acidic residues" evidence="1">
    <location>
        <begin position="171"/>
        <end position="198"/>
    </location>
</feature>
<dbReference type="EMBL" id="JBAHVJ010000003">
    <property type="protein sequence ID" value="MEJ4099425.1"/>
    <property type="molecule type" value="Genomic_DNA"/>
</dbReference>
<dbReference type="RefSeq" id="WP_337889290.1">
    <property type="nucleotide sequence ID" value="NZ_JBAHVI010000001.1"/>
</dbReference>
<keyword evidence="2" id="KW-1133">Transmembrane helix</keyword>
<proteinExistence type="predicted"/>
<gene>
    <name evidence="3" type="ORF">V5S96_03490</name>
</gene>
<evidence type="ECO:0000313" key="4">
    <source>
        <dbReference type="Proteomes" id="UP001359781"/>
    </source>
</evidence>
<accession>A0ABU8NYI0</accession>
<reference evidence="3 4" key="1">
    <citation type="submission" date="2024-02" db="EMBL/GenBank/DDBJ databases">
        <title>Whole genome sequencing and characterization of Corynebacterium isolated from the ocular surface of dry eye disease sufferers.</title>
        <authorList>
            <person name="Naqvi M."/>
        </authorList>
    </citation>
    <scope>NUCLEOTIDE SEQUENCE [LARGE SCALE GENOMIC DNA]</scope>
    <source>
        <strain evidence="3 4">PCRF</strain>
    </source>
</reference>
<evidence type="ECO:0000313" key="3">
    <source>
        <dbReference type="EMBL" id="MEJ4099425.1"/>
    </source>
</evidence>
<feature type="transmembrane region" description="Helical" evidence="2">
    <location>
        <begin position="49"/>
        <end position="70"/>
    </location>
</feature>
<protein>
    <submittedName>
        <fullName evidence="3">Uncharacterized protein</fullName>
    </submittedName>
</protein>
<sequence>MPFTPVPFKYALAGALTLAPCNALCTLIAAGALDRLSPRRRLTPRQRRLLGLASGVGGSLLIALLTRPLVCLQRKHSPHGAAAAAVHLLSPAAAGGAAGLAVAGPSHLGRGALCALLGFLPQACLVEPWKDTTEAPEEAARRAREVSELTRRTVADIEEHKRQARRAYRRRLAEKERERQRRYRPENRPRVNIRLSED</sequence>
<keyword evidence="2" id="KW-0812">Transmembrane</keyword>